<evidence type="ECO:0000313" key="11">
    <source>
        <dbReference type="Proteomes" id="UP000502823"/>
    </source>
</evidence>
<sequence>MDVIKCEPDPREEMYLTCSHNDSQQNDVAQSEGSVLMGVSVMKTENEVIMDFIKSEPHSHGELYVTASQGGNEMIDVKEEEDSVTVQAVKAEQETVKLDEELEDISGVQTDFTNEPCKSGAALKEYERCEQNFGISNDLCSEANSSDNNRLIYSCDVCKNVVSGENELKTHSVLCTRKCPYTFDTCKNSSCKRNGFERQQHVYLKECPPYHTCKESCSECSLVNITAVHDGRRPYSCETCDKAFKHPSDLKKHVLVHTGERPYTCNTCDKTFNQTSVLKRHMRVHTRNFSHRMCKKCFISDCSHLTITAAHSGRRPYLCEICDKAFKHPSDLKTHLRIHTGERPYSCNICDKAFNQSSVLKRHMRVHTEQHSCHTCKKCSDSDCSHLKITAVHNGRRPYLCEICDKAFRHPSDLKKHLRIHTGERPYSCNTCDKAFNQSSVLKRHMRMHTGELTFCI</sequence>
<dbReference type="FunFam" id="3.30.160.60:FF:002104">
    <property type="entry name" value="Si:ch211-266d19.4"/>
    <property type="match status" value="1"/>
</dbReference>
<dbReference type="SUPFAM" id="SSF57667">
    <property type="entry name" value="beta-beta-alpha zinc fingers"/>
    <property type="match status" value="3"/>
</dbReference>
<dbReference type="InterPro" id="IPR036236">
    <property type="entry name" value="Znf_C2H2_sf"/>
</dbReference>
<evidence type="ECO:0000259" key="9">
    <source>
        <dbReference type="PROSITE" id="PS50157"/>
    </source>
</evidence>
<dbReference type="FunFam" id="3.30.160.60:FF:001428">
    <property type="entry name" value="zinc finger and BTB domain-containing protein 38"/>
    <property type="match status" value="1"/>
</dbReference>
<keyword evidence="5" id="KW-0862">Zinc</keyword>
<dbReference type="AlphaFoldDB" id="A0A6L2PRL5"/>
<dbReference type="FunFam" id="3.30.160.60:FF:000744">
    <property type="entry name" value="zinc finger E-box-binding homeobox 1"/>
    <property type="match status" value="1"/>
</dbReference>
<feature type="domain" description="C2H2-type" evidence="9">
    <location>
        <begin position="427"/>
        <end position="454"/>
    </location>
</feature>
<feature type="domain" description="C2H2-type" evidence="9">
    <location>
        <begin position="263"/>
        <end position="290"/>
    </location>
</feature>
<evidence type="ECO:0000256" key="2">
    <source>
        <dbReference type="ARBA" id="ARBA00022723"/>
    </source>
</evidence>
<evidence type="ECO:0000256" key="4">
    <source>
        <dbReference type="ARBA" id="ARBA00022771"/>
    </source>
</evidence>
<feature type="domain" description="C2H2-type" evidence="9">
    <location>
        <begin position="399"/>
        <end position="426"/>
    </location>
</feature>
<feature type="domain" description="C2H2-type" evidence="9">
    <location>
        <begin position="317"/>
        <end position="344"/>
    </location>
</feature>
<keyword evidence="7" id="KW-0539">Nucleus</keyword>
<protein>
    <recommendedName>
        <fullName evidence="9">C2H2-type domain-containing protein</fullName>
    </recommendedName>
</protein>
<proteinExistence type="predicted"/>
<dbReference type="Pfam" id="PF00096">
    <property type="entry name" value="zf-C2H2"/>
    <property type="match status" value="6"/>
</dbReference>
<dbReference type="FunFam" id="3.30.160.60:FF:000557">
    <property type="entry name" value="zinc finger and SCAN domain-containing protein 29"/>
    <property type="match status" value="1"/>
</dbReference>
<dbReference type="EMBL" id="BLKM01000417">
    <property type="protein sequence ID" value="GFG33228.1"/>
    <property type="molecule type" value="Genomic_DNA"/>
</dbReference>
<evidence type="ECO:0000256" key="7">
    <source>
        <dbReference type="ARBA" id="ARBA00023242"/>
    </source>
</evidence>
<dbReference type="GO" id="GO:0008270">
    <property type="term" value="F:zinc ion binding"/>
    <property type="evidence" value="ECO:0007669"/>
    <property type="project" value="UniProtKB-KW"/>
</dbReference>
<dbReference type="PROSITE" id="PS00028">
    <property type="entry name" value="ZINC_FINGER_C2H2_1"/>
    <property type="match status" value="6"/>
</dbReference>
<dbReference type="GO" id="GO:0003677">
    <property type="term" value="F:DNA binding"/>
    <property type="evidence" value="ECO:0007669"/>
    <property type="project" value="UniProtKB-KW"/>
</dbReference>
<dbReference type="PANTHER" id="PTHR16515">
    <property type="entry name" value="PR DOMAIN ZINC FINGER PROTEIN"/>
    <property type="match status" value="1"/>
</dbReference>
<dbReference type="OrthoDB" id="6077919at2759"/>
<dbReference type="Proteomes" id="UP000502823">
    <property type="component" value="Unassembled WGS sequence"/>
</dbReference>
<dbReference type="GO" id="GO:0010468">
    <property type="term" value="P:regulation of gene expression"/>
    <property type="evidence" value="ECO:0007669"/>
    <property type="project" value="UniProtKB-ARBA"/>
</dbReference>
<dbReference type="InterPro" id="IPR050331">
    <property type="entry name" value="Zinc_finger"/>
</dbReference>
<evidence type="ECO:0000256" key="6">
    <source>
        <dbReference type="ARBA" id="ARBA00023125"/>
    </source>
</evidence>
<dbReference type="Gene3D" id="3.30.160.60">
    <property type="entry name" value="Classic Zinc Finger"/>
    <property type="match status" value="6"/>
</dbReference>
<feature type="domain" description="C2H2-type" evidence="9">
    <location>
        <begin position="235"/>
        <end position="262"/>
    </location>
</feature>
<keyword evidence="3" id="KW-0677">Repeat</keyword>
<accession>A0A6L2PRL5</accession>
<evidence type="ECO:0000256" key="5">
    <source>
        <dbReference type="ARBA" id="ARBA00022833"/>
    </source>
</evidence>
<evidence type="ECO:0000256" key="8">
    <source>
        <dbReference type="PROSITE-ProRule" id="PRU00042"/>
    </source>
</evidence>
<evidence type="ECO:0000313" key="10">
    <source>
        <dbReference type="EMBL" id="GFG33228.1"/>
    </source>
</evidence>
<gene>
    <name evidence="10" type="ORF">Cfor_05537</name>
</gene>
<reference evidence="11" key="1">
    <citation type="submission" date="2020-01" db="EMBL/GenBank/DDBJ databases">
        <title>Draft genome sequence of the Termite Coptotermes fromosanus.</title>
        <authorList>
            <person name="Itakura S."/>
            <person name="Yosikawa Y."/>
            <person name="Umezawa K."/>
        </authorList>
    </citation>
    <scope>NUCLEOTIDE SEQUENCE [LARGE SCALE GENOMIC DNA]</scope>
</reference>
<dbReference type="FunFam" id="3.30.160.60:FF:000688">
    <property type="entry name" value="zinc finger protein 197 isoform X1"/>
    <property type="match status" value="2"/>
</dbReference>
<keyword evidence="4 8" id="KW-0863">Zinc-finger</keyword>
<evidence type="ECO:0000256" key="3">
    <source>
        <dbReference type="ARBA" id="ARBA00022737"/>
    </source>
</evidence>
<keyword evidence="2" id="KW-0479">Metal-binding</keyword>
<dbReference type="PANTHER" id="PTHR16515:SF49">
    <property type="entry name" value="GASTRULA ZINC FINGER PROTEIN XLCGF49.1-LIKE-RELATED"/>
    <property type="match status" value="1"/>
</dbReference>
<comment type="subcellular location">
    <subcellularLocation>
        <location evidence="1">Nucleus</location>
    </subcellularLocation>
</comment>
<keyword evidence="6" id="KW-0238">DNA-binding</keyword>
<dbReference type="InterPro" id="IPR013087">
    <property type="entry name" value="Znf_C2H2_type"/>
</dbReference>
<comment type="caution">
    <text evidence="10">The sequence shown here is derived from an EMBL/GenBank/DDBJ whole genome shotgun (WGS) entry which is preliminary data.</text>
</comment>
<feature type="domain" description="C2H2-type" evidence="9">
    <location>
        <begin position="345"/>
        <end position="372"/>
    </location>
</feature>
<name>A0A6L2PRL5_COPFO</name>
<dbReference type="GO" id="GO:0030674">
    <property type="term" value="F:protein-macromolecule adaptor activity"/>
    <property type="evidence" value="ECO:0007669"/>
    <property type="project" value="UniProtKB-ARBA"/>
</dbReference>
<organism evidence="10 11">
    <name type="scientific">Coptotermes formosanus</name>
    <name type="common">Formosan subterranean termite</name>
    <dbReference type="NCBI Taxonomy" id="36987"/>
    <lineage>
        <taxon>Eukaryota</taxon>
        <taxon>Metazoa</taxon>
        <taxon>Ecdysozoa</taxon>
        <taxon>Arthropoda</taxon>
        <taxon>Hexapoda</taxon>
        <taxon>Insecta</taxon>
        <taxon>Pterygota</taxon>
        <taxon>Neoptera</taxon>
        <taxon>Polyneoptera</taxon>
        <taxon>Dictyoptera</taxon>
        <taxon>Blattodea</taxon>
        <taxon>Blattoidea</taxon>
        <taxon>Termitoidae</taxon>
        <taxon>Rhinotermitidae</taxon>
        <taxon>Coptotermes</taxon>
    </lineage>
</organism>
<dbReference type="SMART" id="SM00355">
    <property type="entry name" value="ZnF_C2H2"/>
    <property type="match status" value="7"/>
</dbReference>
<dbReference type="InParanoid" id="A0A6L2PRL5"/>
<evidence type="ECO:0000256" key="1">
    <source>
        <dbReference type="ARBA" id="ARBA00004123"/>
    </source>
</evidence>
<dbReference type="GO" id="GO:0005634">
    <property type="term" value="C:nucleus"/>
    <property type="evidence" value="ECO:0007669"/>
    <property type="project" value="UniProtKB-SubCell"/>
</dbReference>
<keyword evidence="11" id="KW-1185">Reference proteome</keyword>
<dbReference type="PROSITE" id="PS50157">
    <property type="entry name" value="ZINC_FINGER_C2H2_2"/>
    <property type="match status" value="6"/>
</dbReference>